<dbReference type="GeneID" id="87823786"/>
<evidence type="ECO:0000313" key="2">
    <source>
        <dbReference type="Proteomes" id="UP001302602"/>
    </source>
</evidence>
<reference evidence="1" key="2">
    <citation type="submission" date="2023-05" db="EMBL/GenBank/DDBJ databases">
        <authorList>
            <consortium name="Lawrence Berkeley National Laboratory"/>
            <person name="Steindorff A."/>
            <person name="Hensen N."/>
            <person name="Bonometti L."/>
            <person name="Westerberg I."/>
            <person name="Brannstrom I.O."/>
            <person name="Guillou S."/>
            <person name="Cros-Aarteil S."/>
            <person name="Calhoun S."/>
            <person name="Haridas S."/>
            <person name="Kuo A."/>
            <person name="Mondo S."/>
            <person name="Pangilinan J."/>
            <person name="Riley R."/>
            <person name="Labutti K."/>
            <person name="Andreopoulos B."/>
            <person name="Lipzen A."/>
            <person name="Chen C."/>
            <person name="Yanf M."/>
            <person name="Daum C."/>
            <person name="Ng V."/>
            <person name="Clum A."/>
            <person name="Ohm R."/>
            <person name="Martin F."/>
            <person name="Silar P."/>
            <person name="Natvig D."/>
            <person name="Lalanne C."/>
            <person name="Gautier V."/>
            <person name="Ament-Velasquez S.L."/>
            <person name="Kruys A."/>
            <person name="Hutchinson M.I."/>
            <person name="Powell A.J."/>
            <person name="Barry K."/>
            <person name="Miller A.N."/>
            <person name="Grigoriev I.V."/>
            <person name="Debuchy R."/>
            <person name="Gladieux P."/>
            <person name="Thoren M.H."/>
            <person name="Johannesson H."/>
        </authorList>
    </citation>
    <scope>NUCLEOTIDE SEQUENCE</scope>
    <source>
        <strain evidence="1">CBS 731.68</strain>
    </source>
</reference>
<protein>
    <submittedName>
        <fullName evidence="1">Uncharacterized protein</fullName>
    </submittedName>
</protein>
<organism evidence="1 2">
    <name type="scientific">Parathielavia appendiculata</name>
    <dbReference type="NCBI Taxonomy" id="2587402"/>
    <lineage>
        <taxon>Eukaryota</taxon>
        <taxon>Fungi</taxon>
        <taxon>Dikarya</taxon>
        <taxon>Ascomycota</taxon>
        <taxon>Pezizomycotina</taxon>
        <taxon>Sordariomycetes</taxon>
        <taxon>Sordariomycetidae</taxon>
        <taxon>Sordariales</taxon>
        <taxon>Chaetomiaceae</taxon>
        <taxon>Parathielavia</taxon>
    </lineage>
</organism>
<accession>A0AAN6YZS1</accession>
<dbReference type="EMBL" id="MU853262">
    <property type="protein sequence ID" value="KAK4118674.1"/>
    <property type="molecule type" value="Genomic_DNA"/>
</dbReference>
<proteinExistence type="predicted"/>
<gene>
    <name evidence="1" type="ORF">N657DRAFT_367817</name>
</gene>
<comment type="caution">
    <text evidence="1">The sequence shown here is derived from an EMBL/GenBank/DDBJ whole genome shotgun (WGS) entry which is preliminary data.</text>
</comment>
<dbReference type="RefSeq" id="XP_062642447.1">
    <property type="nucleotide sequence ID" value="XM_062787016.1"/>
</dbReference>
<reference evidence="1" key="1">
    <citation type="journal article" date="2023" name="Mol. Phylogenet. Evol.">
        <title>Genome-scale phylogeny and comparative genomics of the fungal order Sordariales.</title>
        <authorList>
            <person name="Hensen N."/>
            <person name="Bonometti L."/>
            <person name="Westerberg I."/>
            <person name="Brannstrom I.O."/>
            <person name="Guillou S."/>
            <person name="Cros-Aarteil S."/>
            <person name="Calhoun S."/>
            <person name="Haridas S."/>
            <person name="Kuo A."/>
            <person name="Mondo S."/>
            <person name="Pangilinan J."/>
            <person name="Riley R."/>
            <person name="LaButti K."/>
            <person name="Andreopoulos B."/>
            <person name="Lipzen A."/>
            <person name="Chen C."/>
            <person name="Yan M."/>
            <person name="Daum C."/>
            <person name="Ng V."/>
            <person name="Clum A."/>
            <person name="Steindorff A."/>
            <person name="Ohm R.A."/>
            <person name="Martin F."/>
            <person name="Silar P."/>
            <person name="Natvig D.O."/>
            <person name="Lalanne C."/>
            <person name="Gautier V."/>
            <person name="Ament-Velasquez S.L."/>
            <person name="Kruys A."/>
            <person name="Hutchinson M.I."/>
            <person name="Powell A.J."/>
            <person name="Barry K."/>
            <person name="Miller A.N."/>
            <person name="Grigoriev I.V."/>
            <person name="Debuchy R."/>
            <person name="Gladieux P."/>
            <person name="Hiltunen Thoren M."/>
            <person name="Johannesson H."/>
        </authorList>
    </citation>
    <scope>NUCLEOTIDE SEQUENCE</scope>
    <source>
        <strain evidence="1">CBS 731.68</strain>
    </source>
</reference>
<sequence>MVNGELWDFDRPLSAAPRWNCLTSATPKQKVCTGTQARISLERPLRSSSAVISAMVVLQVTTGLRLRHGQYGSGKSRRGEVCPREARQSIIKQRQPFQRHVMFKADLVNPFFGLGPPIGLVIVKTRPYSVLPASFSRTRSNLMTITTSCPRLPRATTGKPEQIRSFSFLTLSPGSCFFLSHGARI</sequence>
<name>A0AAN6YZS1_9PEZI</name>
<dbReference type="Proteomes" id="UP001302602">
    <property type="component" value="Unassembled WGS sequence"/>
</dbReference>
<evidence type="ECO:0000313" key="1">
    <source>
        <dbReference type="EMBL" id="KAK4118674.1"/>
    </source>
</evidence>
<keyword evidence="2" id="KW-1185">Reference proteome</keyword>
<dbReference type="AlphaFoldDB" id="A0AAN6YZS1"/>